<gene>
    <name evidence="1" type="ORF">F2Q69_00012212</name>
</gene>
<comment type="caution">
    <text evidence="1">The sequence shown here is derived from an EMBL/GenBank/DDBJ whole genome shotgun (WGS) entry which is preliminary data.</text>
</comment>
<dbReference type="AlphaFoldDB" id="A0A8S9R5U5"/>
<sequence>MLDEEALKGLPPLCRSLRNSTLPRKSPSLGFRFDPYLTPTIGGGRETRTPGFANCHDFIHNLEERHTPPSFFRLFDTKVAT</sequence>
<proteinExistence type="predicted"/>
<evidence type="ECO:0000313" key="2">
    <source>
        <dbReference type="Proteomes" id="UP000712600"/>
    </source>
</evidence>
<protein>
    <submittedName>
        <fullName evidence="1">Uncharacterized protein</fullName>
    </submittedName>
</protein>
<organism evidence="1 2">
    <name type="scientific">Brassica cretica</name>
    <name type="common">Mustard</name>
    <dbReference type="NCBI Taxonomy" id="69181"/>
    <lineage>
        <taxon>Eukaryota</taxon>
        <taxon>Viridiplantae</taxon>
        <taxon>Streptophyta</taxon>
        <taxon>Embryophyta</taxon>
        <taxon>Tracheophyta</taxon>
        <taxon>Spermatophyta</taxon>
        <taxon>Magnoliopsida</taxon>
        <taxon>eudicotyledons</taxon>
        <taxon>Gunneridae</taxon>
        <taxon>Pentapetalae</taxon>
        <taxon>rosids</taxon>
        <taxon>malvids</taxon>
        <taxon>Brassicales</taxon>
        <taxon>Brassicaceae</taxon>
        <taxon>Brassiceae</taxon>
        <taxon>Brassica</taxon>
    </lineage>
</organism>
<reference evidence="1" key="1">
    <citation type="submission" date="2019-12" db="EMBL/GenBank/DDBJ databases">
        <title>Genome sequencing and annotation of Brassica cretica.</title>
        <authorList>
            <person name="Studholme D.J."/>
            <person name="Sarris P."/>
        </authorList>
    </citation>
    <scope>NUCLEOTIDE SEQUENCE</scope>
    <source>
        <strain evidence="1">PFS-109/04</strain>
        <tissue evidence="1">Leaf</tissue>
    </source>
</reference>
<accession>A0A8S9R5U5</accession>
<dbReference type="Proteomes" id="UP000712600">
    <property type="component" value="Unassembled WGS sequence"/>
</dbReference>
<name>A0A8S9R5U5_BRACR</name>
<dbReference type="EMBL" id="QGKX02000996">
    <property type="protein sequence ID" value="KAF3558440.1"/>
    <property type="molecule type" value="Genomic_DNA"/>
</dbReference>
<evidence type="ECO:0000313" key="1">
    <source>
        <dbReference type="EMBL" id="KAF3558440.1"/>
    </source>
</evidence>